<evidence type="ECO:0000256" key="9">
    <source>
        <dbReference type="HAMAP-Rule" id="MF_00135"/>
    </source>
</evidence>
<proteinExistence type="inferred from homology"/>
<comment type="catalytic activity">
    <reaction evidence="1 9">
        <text>N-(5-phospho-beta-D-ribosyl)anthranilate = 1-(2-carboxyphenylamino)-1-deoxy-D-ribulose 5-phosphate</text>
        <dbReference type="Rhea" id="RHEA:21540"/>
        <dbReference type="ChEBI" id="CHEBI:18277"/>
        <dbReference type="ChEBI" id="CHEBI:58613"/>
        <dbReference type="EC" id="5.3.1.24"/>
    </reaction>
</comment>
<dbReference type="CDD" id="cd00405">
    <property type="entry name" value="PRAI"/>
    <property type="match status" value="1"/>
</dbReference>
<dbReference type="NCBIfam" id="NF002295">
    <property type="entry name" value="PRK01222.1-1"/>
    <property type="match status" value="1"/>
</dbReference>
<protein>
    <recommendedName>
        <fullName evidence="4 9">N-(5'-phosphoribosyl)anthranilate isomerase</fullName>
        <shortName evidence="9">PRAI</shortName>
        <ecNumber evidence="3 9">5.3.1.24</ecNumber>
    </recommendedName>
</protein>
<dbReference type="GO" id="GO:0004640">
    <property type="term" value="F:phosphoribosylanthranilate isomerase activity"/>
    <property type="evidence" value="ECO:0007669"/>
    <property type="project" value="UniProtKB-UniRule"/>
</dbReference>
<evidence type="ECO:0000259" key="10">
    <source>
        <dbReference type="Pfam" id="PF00697"/>
    </source>
</evidence>
<evidence type="ECO:0000256" key="8">
    <source>
        <dbReference type="ARBA" id="ARBA00023235"/>
    </source>
</evidence>
<dbReference type="PANTHER" id="PTHR42894:SF1">
    <property type="entry name" value="N-(5'-PHOSPHORIBOSYL)ANTHRANILATE ISOMERASE"/>
    <property type="match status" value="1"/>
</dbReference>
<dbReference type="InterPro" id="IPR011060">
    <property type="entry name" value="RibuloseP-bd_barrel"/>
</dbReference>
<dbReference type="EMBL" id="JACIIU010000004">
    <property type="protein sequence ID" value="MBB6260710.1"/>
    <property type="molecule type" value="Genomic_DNA"/>
</dbReference>
<name>A0A841LV22_9HYPH</name>
<feature type="domain" description="N-(5'phosphoribosyl) anthranilate isomerase (PRAI)" evidence="10">
    <location>
        <begin position="5"/>
        <end position="209"/>
    </location>
</feature>
<evidence type="ECO:0000256" key="2">
    <source>
        <dbReference type="ARBA" id="ARBA00004664"/>
    </source>
</evidence>
<organism evidence="11 12">
    <name type="scientific">Paenochrobactrum gallinarii</name>
    <dbReference type="NCBI Taxonomy" id="643673"/>
    <lineage>
        <taxon>Bacteria</taxon>
        <taxon>Pseudomonadati</taxon>
        <taxon>Pseudomonadota</taxon>
        <taxon>Alphaproteobacteria</taxon>
        <taxon>Hyphomicrobiales</taxon>
        <taxon>Brucellaceae</taxon>
        <taxon>Paenochrobactrum</taxon>
    </lineage>
</organism>
<evidence type="ECO:0000256" key="5">
    <source>
        <dbReference type="ARBA" id="ARBA00022605"/>
    </source>
</evidence>
<evidence type="ECO:0000313" key="12">
    <source>
        <dbReference type="Proteomes" id="UP000555393"/>
    </source>
</evidence>
<dbReference type="RefSeq" id="WP_184221373.1">
    <property type="nucleotide sequence ID" value="NZ_JACIIU010000004.1"/>
</dbReference>
<keyword evidence="12" id="KW-1185">Reference proteome</keyword>
<dbReference type="EC" id="5.3.1.24" evidence="3 9"/>
<dbReference type="HAMAP" id="MF_00135">
    <property type="entry name" value="PRAI"/>
    <property type="match status" value="1"/>
</dbReference>
<evidence type="ECO:0000256" key="3">
    <source>
        <dbReference type="ARBA" id="ARBA00012572"/>
    </source>
</evidence>
<dbReference type="Pfam" id="PF00697">
    <property type="entry name" value="PRAI"/>
    <property type="match status" value="1"/>
</dbReference>
<keyword evidence="6 9" id="KW-0822">Tryptophan biosynthesis</keyword>
<comment type="caution">
    <text evidence="11">The sequence shown here is derived from an EMBL/GenBank/DDBJ whole genome shotgun (WGS) entry which is preliminary data.</text>
</comment>
<dbReference type="Gene3D" id="3.20.20.70">
    <property type="entry name" value="Aldolase class I"/>
    <property type="match status" value="1"/>
</dbReference>
<keyword evidence="8 9" id="KW-0413">Isomerase</keyword>
<evidence type="ECO:0000256" key="6">
    <source>
        <dbReference type="ARBA" id="ARBA00022822"/>
    </source>
</evidence>
<dbReference type="GO" id="GO:0000162">
    <property type="term" value="P:L-tryptophan biosynthetic process"/>
    <property type="evidence" value="ECO:0007669"/>
    <property type="project" value="UniProtKB-UniRule"/>
</dbReference>
<accession>A0A841LV22</accession>
<dbReference type="UniPathway" id="UPA00035">
    <property type="reaction ID" value="UER00042"/>
</dbReference>
<evidence type="ECO:0000313" key="11">
    <source>
        <dbReference type="EMBL" id="MBB6260710.1"/>
    </source>
</evidence>
<keyword evidence="7 9" id="KW-0057">Aromatic amino acid biosynthesis</keyword>
<evidence type="ECO:0000256" key="4">
    <source>
        <dbReference type="ARBA" id="ARBA00022272"/>
    </source>
</evidence>
<keyword evidence="5 9" id="KW-0028">Amino-acid biosynthesis</keyword>
<dbReference type="InterPro" id="IPR044643">
    <property type="entry name" value="TrpF_fam"/>
</dbReference>
<sequence>MNFDLKICGLKTPEAVSAVLDGGATHIGFIFFPKSPRHVSVEEAGRLRMAAQGRAQVVAVTVDADDDYLTEIVSHVRPDILQLHGQETPERVKLLKERFGLPVIKAFAIRNFDDLEAIKPYKGIADRFLFDAKPPKGSELPGGNGVSFDWELLTKLDGDVDYMLSGGLNAGNIAQALVQTGAQAIDVSSGVEARAGEKDVRLIEEFLQAAGEARAMAASQAKS</sequence>
<gene>
    <name evidence="9" type="primary">trpF</name>
    <name evidence="11" type="ORF">FHS77_001251</name>
</gene>
<dbReference type="PANTHER" id="PTHR42894">
    <property type="entry name" value="N-(5'-PHOSPHORIBOSYL)ANTHRANILATE ISOMERASE"/>
    <property type="match status" value="1"/>
</dbReference>
<dbReference type="InterPro" id="IPR013785">
    <property type="entry name" value="Aldolase_TIM"/>
</dbReference>
<evidence type="ECO:0000256" key="7">
    <source>
        <dbReference type="ARBA" id="ARBA00023141"/>
    </source>
</evidence>
<reference evidence="11 12" key="1">
    <citation type="submission" date="2020-08" db="EMBL/GenBank/DDBJ databases">
        <title>Genomic Encyclopedia of Type Strains, Phase IV (KMG-IV): sequencing the most valuable type-strain genomes for metagenomic binning, comparative biology and taxonomic classification.</title>
        <authorList>
            <person name="Goeker M."/>
        </authorList>
    </citation>
    <scope>NUCLEOTIDE SEQUENCE [LARGE SCALE GENOMIC DNA]</scope>
    <source>
        <strain evidence="11 12">DSM 22336</strain>
    </source>
</reference>
<dbReference type="AlphaFoldDB" id="A0A841LV22"/>
<evidence type="ECO:0000256" key="1">
    <source>
        <dbReference type="ARBA" id="ARBA00001164"/>
    </source>
</evidence>
<comment type="pathway">
    <text evidence="2 9">Amino-acid biosynthesis; L-tryptophan biosynthesis; L-tryptophan from chorismate: step 3/5.</text>
</comment>
<dbReference type="InterPro" id="IPR001240">
    <property type="entry name" value="PRAI_dom"/>
</dbReference>
<dbReference type="SUPFAM" id="SSF51366">
    <property type="entry name" value="Ribulose-phoshate binding barrel"/>
    <property type="match status" value="1"/>
</dbReference>
<dbReference type="Proteomes" id="UP000555393">
    <property type="component" value="Unassembled WGS sequence"/>
</dbReference>
<comment type="similarity">
    <text evidence="9">Belongs to the TrpF family.</text>
</comment>